<evidence type="ECO:0000259" key="3">
    <source>
        <dbReference type="Pfam" id="PF22725"/>
    </source>
</evidence>
<dbReference type="PANTHER" id="PTHR43818:SF11">
    <property type="entry name" value="BCDNA.GH03377"/>
    <property type="match status" value="1"/>
</dbReference>
<dbReference type="AlphaFoldDB" id="A0A1E3RNA3"/>
<evidence type="ECO:0000313" key="4">
    <source>
        <dbReference type="EMBL" id="ODQ91376.1"/>
    </source>
</evidence>
<gene>
    <name evidence="4" type="ORF">BHQ18_04495</name>
</gene>
<name>A0A1E3RNA3_MYCFV</name>
<dbReference type="GO" id="GO:0016491">
    <property type="term" value="F:oxidoreductase activity"/>
    <property type="evidence" value="ECO:0007669"/>
    <property type="project" value="UniProtKB-KW"/>
</dbReference>
<dbReference type="InterPro" id="IPR050463">
    <property type="entry name" value="Gfo/Idh/MocA_oxidrdct_glycsds"/>
</dbReference>
<dbReference type="PANTHER" id="PTHR43818">
    <property type="entry name" value="BCDNA.GH03377"/>
    <property type="match status" value="1"/>
</dbReference>
<dbReference type="Proteomes" id="UP000094053">
    <property type="component" value="Unassembled WGS sequence"/>
</dbReference>
<dbReference type="STRING" id="1776.BHQ18_04495"/>
<proteinExistence type="predicted"/>
<accession>A0A1E3RNA3</accession>
<evidence type="ECO:0000259" key="2">
    <source>
        <dbReference type="Pfam" id="PF01408"/>
    </source>
</evidence>
<organism evidence="4 5">
    <name type="scientific">Mycolicibacterium flavescens</name>
    <name type="common">Mycobacterium flavescens</name>
    <dbReference type="NCBI Taxonomy" id="1776"/>
    <lineage>
        <taxon>Bacteria</taxon>
        <taxon>Bacillati</taxon>
        <taxon>Actinomycetota</taxon>
        <taxon>Actinomycetes</taxon>
        <taxon>Mycobacteriales</taxon>
        <taxon>Mycobacteriaceae</taxon>
        <taxon>Mycolicibacterium</taxon>
    </lineage>
</organism>
<dbReference type="Gene3D" id="3.30.360.10">
    <property type="entry name" value="Dihydrodipicolinate Reductase, domain 2"/>
    <property type="match status" value="1"/>
</dbReference>
<feature type="domain" description="GFO/IDH/MocA-like oxidoreductase" evidence="3">
    <location>
        <begin position="135"/>
        <end position="267"/>
    </location>
</feature>
<keyword evidence="1" id="KW-0560">Oxidoreductase</keyword>
<sequence length="366" mass="39133">MTDRTPLRVGIIGVGWGAHVQVPGFRAAAGFEPVALCARTPDRLERVSAKLGIEETSTDWESFVQRDDLDVISVATPTVLHRDMTLAALAAGKPVLCEKPLAGDPEAAREMVRAAAAAGVPTACCFENRWNPDWLAVADRVRSGFLGDQYLARVSRSASYWHPSHPPQARWMYDREQGGGYLAGMLVHDLDFVCSLFGAPEEVCAEVTVSDPVRHLADGETLRITADDTAAVLMRMPSGMTAVLSVSVMGAHADHYRLEVFGSDGTIIGDGDLRSARYSAGLATDDGLTPLEVDEREPAHPDRLPTGLAGHASRAMALMLEDWLPAFDGEPSTAATFEDGLVSLAVIDAAHRSAQGGGWEPVHAKA</sequence>
<keyword evidence="5" id="KW-1185">Reference proteome</keyword>
<protein>
    <submittedName>
        <fullName evidence="4">Oxidoreductase</fullName>
    </submittedName>
</protein>
<evidence type="ECO:0000313" key="5">
    <source>
        <dbReference type="Proteomes" id="UP000094053"/>
    </source>
</evidence>
<evidence type="ECO:0000256" key="1">
    <source>
        <dbReference type="ARBA" id="ARBA00023002"/>
    </source>
</evidence>
<dbReference type="RefSeq" id="WP_069412398.1">
    <property type="nucleotide sequence ID" value="NZ_JACKUL010000008.1"/>
</dbReference>
<reference evidence="5" key="1">
    <citation type="submission" date="2016-09" db="EMBL/GenBank/DDBJ databases">
        <authorList>
            <person name="Greninger A.L."/>
            <person name="Jerome K.R."/>
            <person name="Mcnair B."/>
            <person name="Wallis C."/>
            <person name="Fang F."/>
        </authorList>
    </citation>
    <scope>NUCLEOTIDE SEQUENCE [LARGE SCALE GENOMIC DNA]</scope>
    <source>
        <strain evidence="5">M6</strain>
    </source>
</reference>
<dbReference type="OrthoDB" id="256869at2"/>
<dbReference type="SUPFAM" id="SSF51735">
    <property type="entry name" value="NAD(P)-binding Rossmann-fold domains"/>
    <property type="match status" value="1"/>
</dbReference>
<dbReference type="InterPro" id="IPR036291">
    <property type="entry name" value="NAD(P)-bd_dom_sf"/>
</dbReference>
<dbReference type="Pfam" id="PF01408">
    <property type="entry name" value="GFO_IDH_MocA"/>
    <property type="match status" value="1"/>
</dbReference>
<dbReference type="EMBL" id="MIHA01000003">
    <property type="protein sequence ID" value="ODQ91376.1"/>
    <property type="molecule type" value="Genomic_DNA"/>
</dbReference>
<feature type="domain" description="Gfo/Idh/MocA-like oxidoreductase N-terminal" evidence="2">
    <location>
        <begin position="7"/>
        <end position="120"/>
    </location>
</feature>
<dbReference type="InterPro" id="IPR000683">
    <property type="entry name" value="Gfo/Idh/MocA-like_OxRdtase_N"/>
</dbReference>
<dbReference type="Gene3D" id="3.40.50.720">
    <property type="entry name" value="NAD(P)-binding Rossmann-like Domain"/>
    <property type="match status" value="1"/>
</dbReference>
<dbReference type="Pfam" id="PF22725">
    <property type="entry name" value="GFO_IDH_MocA_C3"/>
    <property type="match status" value="1"/>
</dbReference>
<comment type="caution">
    <text evidence="4">The sequence shown here is derived from an EMBL/GenBank/DDBJ whole genome shotgun (WGS) entry which is preliminary data.</text>
</comment>
<dbReference type="GO" id="GO:0000166">
    <property type="term" value="F:nucleotide binding"/>
    <property type="evidence" value="ECO:0007669"/>
    <property type="project" value="InterPro"/>
</dbReference>
<dbReference type="InterPro" id="IPR055170">
    <property type="entry name" value="GFO_IDH_MocA-like_dom"/>
</dbReference>